<dbReference type="Proteomes" id="UP001469553">
    <property type="component" value="Unassembled WGS sequence"/>
</dbReference>
<evidence type="ECO:0000313" key="1">
    <source>
        <dbReference type="EMBL" id="MEQ2308500.1"/>
    </source>
</evidence>
<comment type="caution">
    <text evidence="1">The sequence shown here is derived from an EMBL/GenBank/DDBJ whole genome shotgun (WGS) entry which is preliminary data.</text>
</comment>
<feature type="non-terminal residue" evidence="1">
    <location>
        <position position="74"/>
    </location>
</feature>
<reference evidence="1 2" key="1">
    <citation type="submission" date="2021-06" db="EMBL/GenBank/DDBJ databases">
        <authorList>
            <person name="Palmer J.M."/>
        </authorList>
    </citation>
    <scope>NUCLEOTIDE SEQUENCE [LARGE SCALE GENOMIC DNA]</scope>
    <source>
        <strain evidence="1 2">AS_MEX2019</strain>
        <tissue evidence="1">Muscle</tissue>
    </source>
</reference>
<evidence type="ECO:0000313" key="2">
    <source>
        <dbReference type="Proteomes" id="UP001469553"/>
    </source>
</evidence>
<keyword evidence="2" id="KW-1185">Reference proteome</keyword>
<organism evidence="1 2">
    <name type="scientific">Ameca splendens</name>
    <dbReference type="NCBI Taxonomy" id="208324"/>
    <lineage>
        <taxon>Eukaryota</taxon>
        <taxon>Metazoa</taxon>
        <taxon>Chordata</taxon>
        <taxon>Craniata</taxon>
        <taxon>Vertebrata</taxon>
        <taxon>Euteleostomi</taxon>
        <taxon>Actinopterygii</taxon>
        <taxon>Neopterygii</taxon>
        <taxon>Teleostei</taxon>
        <taxon>Neoteleostei</taxon>
        <taxon>Acanthomorphata</taxon>
        <taxon>Ovalentaria</taxon>
        <taxon>Atherinomorphae</taxon>
        <taxon>Cyprinodontiformes</taxon>
        <taxon>Goodeidae</taxon>
        <taxon>Ameca</taxon>
    </lineage>
</organism>
<gene>
    <name evidence="1" type="ORF">AMECASPLE_028885</name>
</gene>
<name>A0ABV0ZQU3_9TELE</name>
<accession>A0ABV0ZQU3</accession>
<proteinExistence type="predicted"/>
<protein>
    <submittedName>
        <fullName evidence="1">Uncharacterized protein</fullName>
    </submittedName>
</protein>
<dbReference type="EMBL" id="JAHRIP010069070">
    <property type="protein sequence ID" value="MEQ2308500.1"/>
    <property type="molecule type" value="Genomic_DNA"/>
</dbReference>
<sequence>MRFCLHHPYCHYKATVIVCFWVGPACRDILRSHKVPLELESRGCDRCGSFHHQLESYKRVDCQHFLAGKCGDIL</sequence>